<keyword evidence="3" id="KW-1185">Reference proteome</keyword>
<protein>
    <submittedName>
        <fullName evidence="2">Uncharacterized protein</fullName>
    </submittedName>
</protein>
<feature type="region of interest" description="Disordered" evidence="1">
    <location>
        <begin position="1"/>
        <end position="73"/>
    </location>
</feature>
<gene>
    <name evidence="2" type="ORF">Cgig2_010165</name>
</gene>
<dbReference type="EMBL" id="JAKOGI010000123">
    <property type="protein sequence ID" value="KAJ8443270.1"/>
    <property type="molecule type" value="Genomic_DNA"/>
</dbReference>
<accession>A0A9Q1KGT4</accession>
<dbReference type="Proteomes" id="UP001153076">
    <property type="component" value="Unassembled WGS sequence"/>
</dbReference>
<comment type="caution">
    <text evidence="2">The sequence shown here is derived from an EMBL/GenBank/DDBJ whole genome shotgun (WGS) entry which is preliminary data.</text>
</comment>
<reference evidence="2" key="1">
    <citation type="submission" date="2022-04" db="EMBL/GenBank/DDBJ databases">
        <title>Carnegiea gigantea Genome sequencing and assembly v2.</title>
        <authorList>
            <person name="Copetti D."/>
            <person name="Sanderson M.J."/>
            <person name="Burquez A."/>
            <person name="Wojciechowski M.F."/>
        </authorList>
    </citation>
    <scope>NUCLEOTIDE SEQUENCE</scope>
    <source>
        <strain evidence="2">SGP5-SGP5p</strain>
        <tissue evidence="2">Aerial part</tissue>
    </source>
</reference>
<evidence type="ECO:0000256" key="1">
    <source>
        <dbReference type="SAM" id="MobiDB-lite"/>
    </source>
</evidence>
<feature type="compositionally biased region" description="Pro residues" evidence="1">
    <location>
        <begin position="47"/>
        <end position="57"/>
    </location>
</feature>
<organism evidence="2 3">
    <name type="scientific">Carnegiea gigantea</name>
    <dbReference type="NCBI Taxonomy" id="171969"/>
    <lineage>
        <taxon>Eukaryota</taxon>
        <taxon>Viridiplantae</taxon>
        <taxon>Streptophyta</taxon>
        <taxon>Embryophyta</taxon>
        <taxon>Tracheophyta</taxon>
        <taxon>Spermatophyta</taxon>
        <taxon>Magnoliopsida</taxon>
        <taxon>eudicotyledons</taxon>
        <taxon>Gunneridae</taxon>
        <taxon>Pentapetalae</taxon>
        <taxon>Caryophyllales</taxon>
        <taxon>Cactineae</taxon>
        <taxon>Cactaceae</taxon>
        <taxon>Cactoideae</taxon>
        <taxon>Echinocereeae</taxon>
        <taxon>Carnegiea</taxon>
    </lineage>
</organism>
<dbReference type="AlphaFoldDB" id="A0A9Q1KGT4"/>
<name>A0A9Q1KGT4_9CARY</name>
<evidence type="ECO:0000313" key="3">
    <source>
        <dbReference type="Proteomes" id="UP001153076"/>
    </source>
</evidence>
<feature type="compositionally biased region" description="Polar residues" evidence="1">
    <location>
        <begin position="136"/>
        <end position="148"/>
    </location>
</feature>
<evidence type="ECO:0000313" key="2">
    <source>
        <dbReference type="EMBL" id="KAJ8443270.1"/>
    </source>
</evidence>
<proteinExistence type="predicted"/>
<feature type="region of interest" description="Disordered" evidence="1">
    <location>
        <begin position="134"/>
        <end position="210"/>
    </location>
</feature>
<feature type="compositionally biased region" description="Polar residues" evidence="1">
    <location>
        <begin position="196"/>
        <end position="207"/>
    </location>
</feature>
<sequence>MARGRRGRPRQQISTRSLGQNEEEHHSANADTANPPPPQINRTETIPPHPESAPDPQSPSIEESRSRRSSYASLVNPEEDFPDCIEFASEHNVLIRQQVIYEWKPIQCKHYKMYGHLKEDCRKKKPIRQEWRAVSTPANKTSPENPHSASPGPAQPQMNQDGFMTRSGRTRARHISQRDTQIENPAQSHRKPGRTKASSMAGTQRHSNIYGRGLGTRQQKQLTYAILTAGFYHIWQARNTLIFDRKLIPAHGQFQLTKEHIKQRILFLNSRSHTYSTYIDHILI</sequence>
<feature type="compositionally biased region" description="Polar residues" evidence="1">
    <location>
        <begin position="11"/>
        <end position="20"/>
    </location>
</feature>